<dbReference type="AlphaFoldDB" id="A0A450SX41"/>
<proteinExistence type="predicted"/>
<gene>
    <name evidence="1" type="ORF">BECKDK2373C_GA0170839_106613</name>
</gene>
<evidence type="ECO:0000313" key="1">
    <source>
        <dbReference type="EMBL" id="VFJ58576.1"/>
    </source>
</evidence>
<reference evidence="1" key="1">
    <citation type="submission" date="2019-02" db="EMBL/GenBank/DDBJ databases">
        <authorList>
            <person name="Gruber-Vodicka R. H."/>
            <person name="Seah K. B. B."/>
        </authorList>
    </citation>
    <scope>NUCLEOTIDE SEQUENCE</scope>
    <source>
        <strain evidence="1">BECK_DK161</strain>
    </source>
</reference>
<dbReference type="EMBL" id="CAADEY010000066">
    <property type="protein sequence ID" value="VFJ58576.1"/>
    <property type="molecule type" value="Genomic_DNA"/>
</dbReference>
<protein>
    <submittedName>
        <fullName evidence="1">Predicted hydrolase, HAD superfamily</fullName>
    </submittedName>
</protein>
<dbReference type="InterPro" id="IPR036412">
    <property type="entry name" value="HAD-like_sf"/>
</dbReference>
<sequence>MNKTYIELAKIIDRYEYVSIDVFDTLIVRYVHFPGDIFSLIPLLLGKEETRSFADFSEHRVDAEHAARRSAGLRGKEEITLDDIYTFLCRNSPLTEAQLKEAKRYEIELEKRLCKLSSLGEFLIEYFKKNPRKKVILASDMYLPLAVIEDIIRQNGLTFHNELLLSNETGKTKHSGELYEAVIEYFNVPAKNILHIGDNYFVDKVRAENKGLFACYMPAARSFFDRTAAWHDTNLFLTNTQNKILLNSRWVQRTGHQTMQAETCLNVIKNDKEDYWRAFGELVFAPLLLSLVIWLKQDMEKKGLRKIIFLARDGQVVKQAFDLLYKDEVDTDYLYASRRMLTLPFEVLSEKEIGNYFHYAFWGSPTAAEALSKLPGAELLRERLIELNVEINVPLNTARRRQLIKAVGENAGLIKQALSEERKTVKSYLRSKIATDKNTVIFDLGWRGTLQAAIAKADNRFRNHIFGYYFGTTVEAIEKLMVNELSYVSFSMHNSKPEHFRHGCQTYTDVIEFLFSADHASVETVIEKDGDFSPKFMPISDAEKRSQEIAKSIQDSALFAIESLKDEVGFPLLEKLNIPTNVLNDFFGFLDKPGKVAARHFAEVRIFSGIGDEIGIPLIEDTENGAPIYKKMSQSRWKSAFRATLSKSDRIKLRMAKWIGSKSPFLKNISMR</sequence>
<dbReference type="GO" id="GO:0016787">
    <property type="term" value="F:hydrolase activity"/>
    <property type="evidence" value="ECO:0007669"/>
    <property type="project" value="UniProtKB-KW"/>
</dbReference>
<dbReference type="SUPFAM" id="SSF56784">
    <property type="entry name" value="HAD-like"/>
    <property type="match status" value="1"/>
</dbReference>
<keyword evidence="1" id="KW-0378">Hydrolase</keyword>
<organism evidence="1">
    <name type="scientific">Candidatus Kentrum sp. DK</name>
    <dbReference type="NCBI Taxonomy" id="2126562"/>
    <lineage>
        <taxon>Bacteria</taxon>
        <taxon>Pseudomonadati</taxon>
        <taxon>Pseudomonadota</taxon>
        <taxon>Gammaproteobacteria</taxon>
        <taxon>Candidatus Kentrum</taxon>
    </lineage>
</organism>
<accession>A0A450SX41</accession>
<name>A0A450SX41_9GAMM</name>
<dbReference type="Gene3D" id="1.10.150.400">
    <property type="match status" value="1"/>
</dbReference>
<dbReference type="InterPro" id="IPR023214">
    <property type="entry name" value="HAD_sf"/>
</dbReference>
<dbReference type="Gene3D" id="3.40.50.1000">
    <property type="entry name" value="HAD superfamily/HAD-like"/>
    <property type="match status" value="1"/>
</dbReference>